<dbReference type="Proteomes" id="UP000751190">
    <property type="component" value="Unassembled WGS sequence"/>
</dbReference>
<protein>
    <submittedName>
        <fullName evidence="1">Uncharacterized protein</fullName>
    </submittedName>
</protein>
<dbReference type="EMBL" id="JAGTXO010000003">
    <property type="protein sequence ID" value="KAG8469307.1"/>
    <property type="molecule type" value="Genomic_DNA"/>
</dbReference>
<reference evidence="1" key="1">
    <citation type="submission" date="2021-05" db="EMBL/GenBank/DDBJ databases">
        <title>The genome of the haptophyte Pavlova lutheri (Diacronema luteri, Pavlovales) - a model for lipid biosynthesis in eukaryotic algae.</title>
        <authorList>
            <person name="Hulatt C.J."/>
            <person name="Posewitz M.C."/>
        </authorList>
    </citation>
    <scope>NUCLEOTIDE SEQUENCE</scope>
    <source>
        <strain evidence="1">NIVA-4/92</strain>
    </source>
</reference>
<name>A0A8J5XVM9_DIALT</name>
<proteinExistence type="predicted"/>
<evidence type="ECO:0000313" key="1">
    <source>
        <dbReference type="EMBL" id="KAG8469307.1"/>
    </source>
</evidence>
<dbReference type="OMA" id="MEEMAAC"/>
<organism evidence="1 2">
    <name type="scientific">Diacronema lutheri</name>
    <name type="common">Unicellular marine alga</name>
    <name type="synonym">Monochrysis lutheri</name>
    <dbReference type="NCBI Taxonomy" id="2081491"/>
    <lineage>
        <taxon>Eukaryota</taxon>
        <taxon>Haptista</taxon>
        <taxon>Haptophyta</taxon>
        <taxon>Pavlovophyceae</taxon>
        <taxon>Pavlovales</taxon>
        <taxon>Pavlovaceae</taxon>
        <taxon>Diacronema</taxon>
    </lineage>
</organism>
<evidence type="ECO:0000313" key="2">
    <source>
        <dbReference type="Proteomes" id="UP000751190"/>
    </source>
</evidence>
<comment type="caution">
    <text evidence="1">The sequence shown here is derived from an EMBL/GenBank/DDBJ whole genome shotgun (WGS) entry which is preliminary data.</text>
</comment>
<accession>A0A8J5XVM9</accession>
<dbReference type="AlphaFoldDB" id="A0A8J5XVM9"/>
<gene>
    <name evidence="1" type="ORF">KFE25_007825</name>
</gene>
<sequence length="147" mass="15722">MSAFSDDVSWEWSATWGSADWNWGYARGTAHDRAALLRSAVRSAEARSTWQAARAPVGELILGLALAVQRAENMGRPSPLSDAMAALAAGQYSDEGSACEALLAQMEVHDPSNARLAAIAAMPASEERRRTIVLAALDCVQFAERGM</sequence>
<dbReference type="OrthoDB" id="10504991at2759"/>
<keyword evidence="2" id="KW-1185">Reference proteome</keyword>